<feature type="region of interest" description="Disordered" evidence="7">
    <location>
        <begin position="1087"/>
        <end position="1122"/>
    </location>
</feature>
<dbReference type="InterPro" id="IPR000719">
    <property type="entry name" value="Prot_kinase_dom"/>
</dbReference>
<sequence>MQQASLLHYLDPEPLRRLSDGSLATATPIQPTPVEEALNAIFPPLVFEDERGIWQQRVDPTRASRLDAIKTQELLEQLIVARKAREDGICPVREQIYDSAFDELIRQESIDSPERGMLLIRIRDELRMRLAAFKTLQEGSLTYGLRKSVVCEQALSQGAQEITQLQTDCQLLSKQISELNGRLTASEKREAAFRAAEESKRKEEIAFLKNTVRQMKTQLELYFASQKREGSAPGAASGERAPWRQHHTKVGPRHPIRARLQAILRSLPPWMVPEVRRLAQPLEREWQMKGTGSNLLKFFRGVIFWLFTHYVFFYGNDFIAGLLLIYFWRLFERLYSSSRFFLYLLSSWMVYTLLGLLSLSLLPQLTLSPGPYGLVFGLLFQYFLDVPAGSHLHQLPFINDKILIYVLGAQLMVSQQGTCHAGILGLLTGLILRVAGVNRVNFSPRARIAGSRFFRFLDPTPSIPITRGAPTAYPPEMFVVRAPGLPAPRPARAPSAVDASFGDDAQIQTQLRTPPPAPPVALNPDDVEHLEQLGFPQEIAERALRDGCQQIVGRAWNVVASLIAHDWAHDQSDPDCTSPGSTTRFLCFHFCSSKAQFLLTADVCVPRADFQIFEPPIGGGSCGVVKRGKWLGTLIAVKRLHPELFMNTPSAVSTTLLDRPLNQFKKTIQTYRTLRHPKLVQFLGVCFERENICILSELMTSNLFEVLESRPLQYREVVDMALDVARACRYLHEKGLVHRDLCSSNVLVKMPIVKVSDMGLSQAFDTPHSLRVGHPTYAAPELFARDHPSYDEKVDCYSFGVLLAEMCTRQPPNPSKRPRQLEAITSAALRELATACVQRDPARRPPMAEIIHRLETLQQSQEYLTEPPPQIAAQTGLPPNRPSPGVLARHSLLEDLRNGNTALKEQLLKLNAEFEDSRRSMAEMDEALRKALVDVDGLRRRVGHNERTIPATRAKAASLQDLLTKRSAEADAAMQRVTQQELLMTERSLRVTQLEGELDSARQQLEMAEEQLKVLQAQSAKRDAQLADYRKQVVDLQSKISEQRMQITLTIPRFLAIGRLAFGMGGPQVLQQLRQHAATAATVARASPEGYGAPTPSFAAAPATAPQAPALGSSSLPSAPAQPVLAQPAASAAAAAAGATIQQPADPLAPLATKGVPGPGADKQVATPPPLSITTHPTQTPGQLRVLLAGAYSDITQLEELHMKLLKAFPELHPSLNCPIDTVDLTQGTPTPDELAAFDSVLLFSFAPFRDPVGLGDALAAYVESGRGGVVVCPFATNATYRALEGRFVERGYLPIQQGPLAFWPQEPLLWKRANPRPAGASSARRSEGPESHPIFNRVNQLDGGDAAYHTAADVAPGATCLARWSDGTPLVALQQIRGRPCSVVLNLFPVSSEANPCFWDSRTDGAALMANALRFVAE</sequence>
<proteinExistence type="predicted"/>
<keyword evidence="11" id="KW-1185">Reference proteome</keyword>
<dbReference type="SUPFAM" id="SSF56112">
    <property type="entry name" value="Protein kinase-like (PK-like)"/>
    <property type="match status" value="1"/>
</dbReference>
<dbReference type="Gene3D" id="3.30.200.20">
    <property type="entry name" value="Phosphorylase Kinase, domain 1"/>
    <property type="match status" value="1"/>
</dbReference>
<evidence type="ECO:0000256" key="1">
    <source>
        <dbReference type="ARBA" id="ARBA00004141"/>
    </source>
</evidence>
<keyword evidence="5 8" id="KW-0472">Membrane</keyword>
<dbReference type="InterPro" id="IPR001245">
    <property type="entry name" value="Ser-Thr/Tyr_kinase_cat_dom"/>
</dbReference>
<dbReference type="InterPro" id="IPR008266">
    <property type="entry name" value="Tyr_kinase_AS"/>
</dbReference>
<dbReference type="SUPFAM" id="SSF144091">
    <property type="entry name" value="Rhomboid-like"/>
    <property type="match status" value="1"/>
</dbReference>
<evidence type="ECO:0000256" key="5">
    <source>
        <dbReference type="ARBA" id="ARBA00023136"/>
    </source>
</evidence>
<dbReference type="Gene3D" id="1.10.287.1490">
    <property type="match status" value="1"/>
</dbReference>
<dbReference type="InterPro" id="IPR019347">
    <property type="entry name" value="Axonemal_dynein_light_chain"/>
</dbReference>
<evidence type="ECO:0000256" key="7">
    <source>
        <dbReference type="SAM" id="MobiDB-lite"/>
    </source>
</evidence>
<dbReference type="InterPro" id="IPR051681">
    <property type="entry name" value="Ser/Thr_Kinases-Pseudokinases"/>
</dbReference>
<comment type="subcellular location">
    <subcellularLocation>
        <location evidence="1">Membrane</location>
        <topology evidence="1">Multi-pass membrane protein</topology>
    </subcellularLocation>
</comment>
<feature type="transmembrane region" description="Helical" evidence="8">
    <location>
        <begin position="340"/>
        <end position="362"/>
    </location>
</feature>
<feature type="domain" description="Protein kinase" evidence="9">
    <location>
        <begin position="611"/>
        <end position="864"/>
    </location>
</feature>
<evidence type="ECO:0000256" key="4">
    <source>
        <dbReference type="ARBA" id="ARBA00023054"/>
    </source>
</evidence>
<feature type="coiled-coil region" evidence="6">
    <location>
        <begin position="893"/>
        <end position="941"/>
    </location>
</feature>
<feature type="region of interest" description="Disordered" evidence="7">
    <location>
        <begin position="1315"/>
        <end position="1334"/>
    </location>
</feature>
<dbReference type="PROSITE" id="PS00109">
    <property type="entry name" value="PROTEIN_KINASE_TYR"/>
    <property type="match status" value="1"/>
</dbReference>
<comment type="caution">
    <text evidence="10">The sequence shown here is derived from an EMBL/GenBank/DDBJ whole genome shotgun (WGS) entry which is preliminary data.</text>
</comment>
<evidence type="ECO:0000256" key="3">
    <source>
        <dbReference type="ARBA" id="ARBA00022989"/>
    </source>
</evidence>
<dbReference type="InterPro" id="IPR035952">
    <property type="entry name" value="Rhomboid-like_sf"/>
</dbReference>
<reference evidence="10" key="1">
    <citation type="journal article" date="2022" name="bioRxiv">
        <title>Genomics of Preaxostyla Flagellates Illuminates Evolutionary Transitions and the Path Towards Mitochondrial Loss.</title>
        <authorList>
            <person name="Novak L.V.F."/>
            <person name="Treitli S.C."/>
            <person name="Pyrih J."/>
            <person name="Halakuc P."/>
            <person name="Pipaliya S.V."/>
            <person name="Vacek V."/>
            <person name="Brzon O."/>
            <person name="Soukal P."/>
            <person name="Eme L."/>
            <person name="Dacks J.B."/>
            <person name="Karnkowska A."/>
            <person name="Elias M."/>
            <person name="Hampl V."/>
        </authorList>
    </citation>
    <scope>NUCLEOTIDE SEQUENCE</scope>
    <source>
        <strain evidence="10">RCP-MX</strain>
    </source>
</reference>
<protein>
    <submittedName>
        <fullName evidence="10">Inner dynein arm light chain</fullName>
    </submittedName>
</protein>
<name>A0ABQ8UNJ6_9EUKA</name>
<gene>
    <name evidence="10" type="ORF">PAPYR_2987</name>
</gene>
<keyword evidence="2 8" id="KW-0812">Transmembrane</keyword>
<evidence type="ECO:0000313" key="10">
    <source>
        <dbReference type="EMBL" id="KAJ4460750.1"/>
    </source>
</evidence>
<dbReference type="Pfam" id="PF07714">
    <property type="entry name" value="PK_Tyr_Ser-Thr"/>
    <property type="match status" value="1"/>
</dbReference>
<feature type="transmembrane region" description="Helical" evidence="8">
    <location>
        <begin position="302"/>
        <end position="328"/>
    </location>
</feature>
<dbReference type="PANTHER" id="PTHR44329">
    <property type="entry name" value="SERINE/THREONINE-PROTEIN KINASE TNNI3K-RELATED"/>
    <property type="match status" value="1"/>
</dbReference>
<dbReference type="Proteomes" id="UP001141327">
    <property type="component" value="Unassembled WGS sequence"/>
</dbReference>
<dbReference type="PROSITE" id="PS50011">
    <property type="entry name" value="PROTEIN_KINASE_DOM"/>
    <property type="match status" value="1"/>
</dbReference>
<evidence type="ECO:0000256" key="6">
    <source>
        <dbReference type="SAM" id="Coils"/>
    </source>
</evidence>
<dbReference type="Gene3D" id="1.10.510.10">
    <property type="entry name" value="Transferase(Phosphotransferase) domain 1"/>
    <property type="match status" value="1"/>
</dbReference>
<evidence type="ECO:0000256" key="2">
    <source>
        <dbReference type="ARBA" id="ARBA00022692"/>
    </source>
</evidence>
<keyword evidence="4 6" id="KW-0175">Coiled coil</keyword>
<dbReference type="InterPro" id="IPR029062">
    <property type="entry name" value="Class_I_gatase-like"/>
</dbReference>
<evidence type="ECO:0000256" key="8">
    <source>
        <dbReference type="SAM" id="Phobius"/>
    </source>
</evidence>
<organism evidence="10 11">
    <name type="scientific">Paratrimastix pyriformis</name>
    <dbReference type="NCBI Taxonomy" id="342808"/>
    <lineage>
        <taxon>Eukaryota</taxon>
        <taxon>Metamonada</taxon>
        <taxon>Preaxostyla</taxon>
        <taxon>Paratrimastigidae</taxon>
        <taxon>Paratrimastix</taxon>
    </lineage>
</organism>
<dbReference type="SUPFAM" id="SSF52317">
    <property type="entry name" value="Class I glutamine amidotransferase-like"/>
    <property type="match status" value="1"/>
</dbReference>
<evidence type="ECO:0000259" key="9">
    <source>
        <dbReference type="PROSITE" id="PS50011"/>
    </source>
</evidence>
<dbReference type="InterPro" id="IPR011009">
    <property type="entry name" value="Kinase-like_dom_sf"/>
</dbReference>
<dbReference type="EMBL" id="JAPMOS010000011">
    <property type="protein sequence ID" value="KAJ4460750.1"/>
    <property type="molecule type" value="Genomic_DNA"/>
</dbReference>
<dbReference type="Pfam" id="PF10211">
    <property type="entry name" value="Ax_dynein_light"/>
    <property type="match status" value="1"/>
</dbReference>
<feature type="compositionally biased region" description="Low complexity" evidence="7">
    <location>
        <begin position="1093"/>
        <end position="1122"/>
    </location>
</feature>
<accession>A0ABQ8UNJ6</accession>
<feature type="coiled-coil region" evidence="6">
    <location>
        <begin position="991"/>
        <end position="1046"/>
    </location>
</feature>
<evidence type="ECO:0000313" key="11">
    <source>
        <dbReference type="Proteomes" id="UP001141327"/>
    </source>
</evidence>
<keyword evidence="3 8" id="KW-1133">Transmembrane helix</keyword>
<feature type="region of interest" description="Disordered" evidence="7">
    <location>
        <begin position="1148"/>
        <end position="1178"/>
    </location>
</feature>